<dbReference type="Proteomes" id="UP000322077">
    <property type="component" value="Unassembled WGS sequence"/>
</dbReference>
<dbReference type="CDD" id="cd10448">
    <property type="entry name" value="GIY-YIG_unchar_3"/>
    <property type="match status" value="1"/>
</dbReference>
<dbReference type="EMBL" id="VTOU01000001">
    <property type="protein sequence ID" value="TZG29635.1"/>
    <property type="molecule type" value="Genomic_DNA"/>
</dbReference>
<feature type="domain" description="GIY-YIG" evidence="2">
    <location>
        <begin position="1"/>
        <end position="51"/>
    </location>
</feature>
<dbReference type="Pfam" id="PF01541">
    <property type="entry name" value="GIY-YIG"/>
    <property type="match status" value="1"/>
</dbReference>
<dbReference type="PROSITE" id="PS50164">
    <property type="entry name" value="GIY_YIG"/>
    <property type="match status" value="1"/>
</dbReference>
<protein>
    <submittedName>
        <fullName evidence="3">GIY-YIG nuclease family protein</fullName>
    </submittedName>
</protein>
<reference evidence="3 4" key="1">
    <citation type="submission" date="2019-08" db="EMBL/GenBank/DDBJ databases">
        <authorList>
            <person name="Wang G."/>
            <person name="Xu Z."/>
        </authorList>
    </citation>
    <scope>NUCLEOTIDE SEQUENCE [LARGE SCALE GENOMIC DNA]</scope>
    <source>
        <strain evidence="3 4">ZX</strain>
    </source>
</reference>
<proteinExistence type="inferred from homology"/>
<dbReference type="PANTHER" id="PTHR34477:SF5">
    <property type="entry name" value="BSL5627 PROTEIN"/>
    <property type="match status" value="1"/>
</dbReference>
<accession>A0A5D9CHW7</accession>
<comment type="caution">
    <text evidence="3">The sequence shown here is derived from an EMBL/GenBank/DDBJ whole genome shotgun (WGS) entry which is preliminary data.</text>
</comment>
<dbReference type="Gene3D" id="3.40.1440.10">
    <property type="entry name" value="GIY-YIG endonuclease"/>
    <property type="match status" value="1"/>
</dbReference>
<comment type="similarity">
    <text evidence="1">Belongs to the UPF0213 family.</text>
</comment>
<dbReference type="AlphaFoldDB" id="A0A5D9CHW7"/>
<dbReference type="InterPro" id="IPR050190">
    <property type="entry name" value="UPF0213_domain"/>
</dbReference>
<evidence type="ECO:0000259" key="2">
    <source>
        <dbReference type="PROSITE" id="PS50164"/>
    </source>
</evidence>
<gene>
    <name evidence="3" type="ORF">FYJ91_01440</name>
</gene>
<dbReference type="InterPro" id="IPR035901">
    <property type="entry name" value="GIY-YIG_endonuc_sf"/>
</dbReference>
<evidence type="ECO:0000256" key="1">
    <source>
        <dbReference type="ARBA" id="ARBA00007435"/>
    </source>
</evidence>
<evidence type="ECO:0000313" key="4">
    <source>
        <dbReference type="Proteomes" id="UP000322077"/>
    </source>
</evidence>
<name>A0A5D9CHW7_9SPHN</name>
<organism evidence="3 4">
    <name type="scientific">Sphingomonas montanisoli</name>
    <dbReference type="NCBI Taxonomy" id="2606412"/>
    <lineage>
        <taxon>Bacteria</taxon>
        <taxon>Pseudomonadati</taxon>
        <taxon>Pseudomonadota</taxon>
        <taxon>Alphaproteobacteria</taxon>
        <taxon>Sphingomonadales</taxon>
        <taxon>Sphingomonadaceae</taxon>
        <taxon>Sphingomonas</taxon>
    </lineage>
</organism>
<keyword evidence="4" id="KW-1185">Reference proteome</keyword>
<dbReference type="SUPFAM" id="SSF82771">
    <property type="entry name" value="GIY-YIG endonuclease"/>
    <property type="match status" value="1"/>
</dbReference>
<sequence>MHQHREGTLDGFTKRYGINRLVFYEAGGDMSAAIEREKQIKRWRREWKINLIERDNPAWEDLAVGLGF</sequence>
<evidence type="ECO:0000313" key="3">
    <source>
        <dbReference type="EMBL" id="TZG29635.1"/>
    </source>
</evidence>
<dbReference type="InterPro" id="IPR000305">
    <property type="entry name" value="GIY-YIG_endonuc"/>
</dbReference>
<dbReference type="PANTHER" id="PTHR34477">
    <property type="entry name" value="UPF0213 PROTEIN YHBQ"/>
    <property type="match status" value="1"/>
</dbReference>